<proteinExistence type="inferred from homology"/>
<dbReference type="PANTHER" id="PTHR33609:SF1">
    <property type="entry name" value="TRANSPOSASE"/>
    <property type="match status" value="1"/>
</dbReference>
<keyword evidence="3" id="KW-1185">Reference proteome</keyword>
<evidence type="ECO:0000313" key="2">
    <source>
        <dbReference type="EMBL" id="CZF82805.1"/>
    </source>
</evidence>
<dbReference type="SUPFAM" id="SSF46689">
    <property type="entry name" value="Homeodomain-like"/>
    <property type="match status" value="1"/>
</dbReference>
<protein>
    <submittedName>
        <fullName evidence="2">Transposase</fullName>
    </submittedName>
</protein>
<dbReference type="GO" id="GO:0006313">
    <property type="term" value="P:DNA transposition"/>
    <property type="evidence" value="ECO:0007669"/>
    <property type="project" value="InterPro"/>
</dbReference>
<dbReference type="InterPro" id="IPR052546">
    <property type="entry name" value="Transposase_8_domain"/>
</dbReference>
<gene>
    <name evidence="2" type="ORF">GMA8713_02368</name>
</gene>
<reference evidence="3" key="1">
    <citation type="submission" date="2016-02" db="EMBL/GenBank/DDBJ databases">
        <authorList>
            <person name="Rodrigo-Torres Lidia"/>
            <person name="Arahal R.David."/>
        </authorList>
    </citation>
    <scope>NUCLEOTIDE SEQUENCE [LARGE SCALE GENOMIC DNA]</scope>
    <source>
        <strain evidence="3">CECT 8713</strain>
    </source>
</reference>
<accession>A0A128F8H7</accession>
<name>A0A128F8H7_9GAMM</name>
<dbReference type="Proteomes" id="UP000073601">
    <property type="component" value="Unassembled WGS sequence"/>
</dbReference>
<sequence length="76" mass="8491">MKKSRFTESQIVSILKEADAGVKVDNICRWHGISNATYCNWKGKYGGLAASELKRIKELEAENAKLKTMSVSKTMP</sequence>
<dbReference type="PANTHER" id="PTHR33609">
    <property type="entry name" value="LOW CALCIUM RESPONSE LOCUS PROTEIN S"/>
    <property type="match status" value="1"/>
</dbReference>
<dbReference type="InterPro" id="IPR002514">
    <property type="entry name" value="Transposase_8"/>
</dbReference>
<dbReference type="EMBL" id="FIZY01000020">
    <property type="protein sequence ID" value="CZF82805.1"/>
    <property type="molecule type" value="Genomic_DNA"/>
</dbReference>
<dbReference type="AlphaFoldDB" id="A0A128F8H7"/>
<dbReference type="Pfam" id="PF01527">
    <property type="entry name" value="HTH_Tnp_1"/>
    <property type="match status" value="1"/>
</dbReference>
<dbReference type="GO" id="GO:0004803">
    <property type="term" value="F:transposase activity"/>
    <property type="evidence" value="ECO:0007669"/>
    <property type="project" value="InterPro"/>
</dbReference>
<evidence type="ECO:0000313" key="3">
    <source>
        <dbReference type="Proteomes" id="UP000073601"/>
    </source>
</evidence>
<comment type="similarity">
    <text evidence="1">Belongs to the transposase 8 family.</text>
</comment>
<organism evidence="2 3">
    <name type="scientific">Grimontia marina</name>
    <dbReference type="NCBI Taxonomy" id="646534"/>
    <lineage>
        <taxon>Bacteria</taxon>
        <taxon>Pseudomonadati</taxon>
        <taxon>Pseudomonadota</taxon>
        <taxon>Gammaproteobacteria</taxon>
        <taxon>Vibrionales</taxon>
        <taxon>Vibrionaceae</taxon>
        <taxon>Grimontia</taxon>
    </lineage>
</organism>
<dbReference type="GO" id="GO:0003677">
    <property type="term" value="F:DNA binding"/>
    <property type="evidence" value="ECO:0007669"/>
    <property type="project" value="InterPro"/>
</dbReference>
<evidence type="ECO:0000256" key="1">
    <source>
        <dbReference type="ARBA" id="ARBA00009964"/>
    </source>
</evidence>
<dbReference type="InterPro" id="IPR009057">
    <property type="entry name" value="Homeodomain-like_sf"/>
</dbReference>